<dbReference type="AlphaFoldDB" id="A0A1H4AC71"/>
<proteinExistence type="predicted"/>
<organism evidence="2 3">
    <name type="scientific">Chitinophaga terrae</name>
    <name type="common">ex Kim and Jung 2007</name>
    <dbReference type="NCBI Taxonomy" id="408074"/>
    <lineage>
        <taxon>Bacteria</taxon>
        <taxon>Pseudomonadati</taxon>
        <taxon>Bacteroidota</taxon>
        <taxon>Chitinophagia</taxon>
        <taxon>Chitinophagales</taxon>
        <taxon>Chitinophagaceae</taxon>
        <taxon>Chitinophaga</taxon>
    </lineage>
</organism>
<accession>A0A1H4AC71</accession>
<gene>
    <name evidence="2" type="ORF">SAMN05660909_01585</name>
</gene>
<evidence type="ECO:0000313" key="3">
    <source>
        <dbReference type="Proteomes" id="UP000199656"/>
    </source>
</evidence>
<dbReference type="STRING" id="408074.SAMN05660909_01585"/>
<dbReference type="EMBL" id="FNRL01000005">
    <property type="protein sequence ID" value="SEA33291.1"/>
    <property type="molecule type" value="Genomic_DNA"/>
</dbReference>
<feature type="domain" description="DUF4209" evidence="1">
    <location>
        <begin position="72"/>
        <end position="160"/>
    </location>
</feature>
<name>A0A1H4AC71_9BACT</name>
<dbReference type="InterPro" id="IPR025209">
    <property type="entry name" value="DUF4209"/>
</dbReference>
<sequence length="174" mass="20052">MNCDEVLSYFNSTWFSKSLAELDSKDERDGFSMMEFVGAGIEFLLIQFEHSVQDEKHIPTYQLAIDSLALKIEGIIRIIARLAKIPVTKNTNNGTYEMLLDDLLREERINSIIIPEDICLIKYLLTSCGWNLRNDIAHSFIKRKHYTKTMAILLLLVLFRLTKYDLTGINDSEA</sequence>
<keyword evidence="3" id="KW-1185">Reference proteome</keyword>
<evidence type="ECO:0000259" key="1">
    <source>
        <dbReference type="Pfam" id="PF13910"/>
    </source>
</evidence>
<dbReference type="Proteomes" id="UP000199656">
    <property type="component" value="Unassembled WGS sequence"/>
</dbReference>
<dbReference type="Pfam" id="PF13910">
    <property type="entry name" value="DUF4209"/>
    <property type="match status" value="1"/>
</dbReference>
<protein>
    <recommendedName>
        <fullName evidence="1">DUF4209 domain-containing protein</fullName>
    </recommendedName>
</protein>
<reference evidence="3" key="1">
    <citation type="submission" date="2016-10" db="EMBL/GenBank/DDBJ databases">
        <authorList>
            <person name="Varghese N."/>
            <person name="Submissions S."/>
        </authorList>
    </citation>
    <scope>NUCLEOTIDE SEQUENCE [LARGE SCALE GENOMIC DNA]</scope>
    <source>
        <strain evidence="3">DSM 23920</strain>
    </source>
</reference>
<evidence type="ECO:0000313" key="2">
    <source>
        <dbReference type="EMBL" id="SEA33291.1"/>
    </source>
</evidence>